<evidence type="ECO:0000313" key="1">
    <source>
        <dbReference type="EMBL" id="WNO29662.1"/>
    </source>
</evidence>
<accession>A0AA96KR08</accession>
<name>A0AA96KR08_9CAUD</name>
<protein>
    <submittedName>
        <fullName evidence="1">Conserved virion protein</fullName>
    </submittedName>
</protein>
<keyword evidence="2" id="KW-1185">Reference proteome</keyword>
<proteinExistence type="predicted"/>
<reference evidence="2" key="1">
    <citation type="submission" date="2023-04" db="EMBL/GenBank/DDBJ databases">
        <title>The genome sequence of Polyangium sp. y55x31.</title>
        <authorList>
            <person name="Zhang X."/>
        </authorList>
    </citation>
    <scope>NUCLEOTIDE SEQUENCE [LARGE SCALE GENOMIC DNA]</scope>
</reference>
<dbReference type="EMBL" id="OQ884028">
    <property type="protein sequence ID" value="WNO29662.1"/>
    <property type="molecule type" value="Genomic_DNA"/>
</dbReference>
<dbReference type="Proteomes" id="UP001301562">
    <property type="component" value="Segment"/>
</dbReference>
<organism evidence="1 2">
    <name type="scientific">Enterobacter phage SDFMU_Pec</name>
    <dbReference type="NCBI Taxonomy" id="3076136"/>
    <lineage>
        <taxon>Viruses</taxon>
        <taxon>Duplodnaviria</taxon>
        <taxon>Heunggongvirae</taxon>
        <taxon>Uroviricota</taxon>
        <taxon>Caudoviricetes</taxon>
        <taxon>Autographivirales</taxon>
        <taxon>Autoscriptoviridae</taxon>
        <taxon>Slopekvirinae</taxon>
        <taxon>Koutsourovirus</taxon>
        <taxon>Koutsourovirus Pec</taxon>
        <taxon>Koutsourovirus KDA1</taxon>
    </lineage>
</organism>
<evidence type="ECO:0000313" key="2">
    <source>
        <dbReference type="Proteomes" id="UP001301562"/>
    </source>
</evidence>
<sequence length="895" mass="97155">MPVINTQRQGLNLGAAELAPSQVDFAVGVGAPTIDQASLNRRAAVEKFFGDFTVGFQRGVETEGAKAAVRGAMDAQGSMDAAGELDENVKKQGFLLRGYYQEGYLQAAASGELARWKADSVKRASDAALSGMSDQEFHQQEQKYVQQMQDKLGLYLPKMDAQSQAATLKQLQMTSAGNYVAFQKGRAEFAVVQADRALDKNLSASADEFYARIEQGQAGAAEGAVMGGMEAILGAAHLDKDKKLDRAKNYLVSIAQNTTDPMLIDKLQQLATRELGVNAVEVNKALYSEFKRAGSQLESEVRFNISDQLQTLQNASPEEQEQGMQNIRAELIKYGKLDVLSPGTQMEIWDSANKLREQASAKYAVQNVISSNAPTTVLAGMLGGDVDKARNQVLAQFPDTVQGNVLLAQYGASSKDPWAVQTAQKRMSNNLALTLASMDQLGQDGQISAENQATITAFAQMYNQTPSSSGKDSLMEHVPSEWKGVVQRAIIQNPSNASNIILDDLRRLAQNKASGRYNNLAVNPTPDMLDAKGTANWFSFGDTADMQRQEGRAAMEDEYRYLYRTNPEALVGKSAEDISTMLAGNIQARKLEIDVAGKPRHVYLPAGSSMKDLMGSYQGDKQQYITALQQTVQGAVDGMVDANKVQKVIIQAGTAGSRAQNLTATVIDTDGYMHNATINNSQVQELAQEGYDKALAGGVKIGSTAVGSRPATFYDHDNGRTVQMNVDGKNTIGVDPNLFSEITANTMQFEGYRAKKGNGSVGFGLHDKSGMPVPKELTPAWAVSVLKTSMEKQYLPAVQKQLKSNALPATDEAMKVMFDLNYHGGSGSSAPVAEAVAQVRKAQKQPVGAYQYPVSEAEGKAWQTLRAQPAYKQAQPSRKKYLEENFRSWLYGTRF</sequence>